<evidence type="ECO:0000256" key="2">
    <source>
        <dbReference type="ARBA" id="ARBA00022723"/>
    </source>
</evidence>
<evidence type="ECO:0000256" key="6">
    <source>
        <dbReference type="ARBA" id="ARBA00023015"/>
    </source>
</evidence>
<organism evidence="13">
    <name type="scientific">Timema tahoe</name>
    <dbReference type="NCBI Taxonomy" id="61484"/>
    <lineage>
        <taxon>Eukaryota</taxon>
        <taxon>Metazoa</taxon>
        <taxon>Ecdysozoa</taxon>
        <taxon>Arthropoda</taxon>
        <taxon>Hexapoda</taxon>
        <taxon>Insecta</taxon>
        <taxon>Pterygota</taxon>
        <taxon>Neoptera</taxon>
        <taxon>Polyneoptera</taxon>
        <taxon>Phasmatodea</taxon>
        <taxon>Timematodea</taxon>
        <taxon>Timematoidea</taxon>
        <taxon>Timematidae</taxon>
        <taxon>Timema</taxon>
    </lineage>
</organism>
<keyword evidence="8" id="KW-0804">Transcription</keyword>
<dbReference type="FunFam" id="3.30.160.60:FF:000145">
    <property type="entry name" value="Zinc finger protein 574"/>
    <property type="match status" value="1"/>
</dbReference>
<feature type="domain" description="C2H2-type" evidence="12">
    <location>
        <begin position="1001"/>
        <end position="1028"/>
    </location>
</feature>
<feature type="domain" description="C2H2-type" evidence="12">
    <location>
        <begin position="262"/>
        <end position="289"/>
    </location>
</feature>
<dbReference type="GO" id="GO:0008270">
    <property type="term" value="F:zinc ion binding"/>
    <property type="evidence" value="ECO:0007669"/>
    <property type="project" value="UniProtKB-KW"/>
</dbReference>
<dbReference type="SMART" id="SM00355">
    <property type="entry name" value="ZnF_C2H2"/>
    <property type="match status" value="17"/>
</dbReference>
<dbReference type="FunFam" id="3.30.160.60:FF:000446">
    <property type="entry name" value="Zinc finger protein"/>
    <property type="match status" value="1"/>
</dbReference>
<feature type="domain" description="C2H2-type" evidence="12">
    <location>
        <begin position="973"/>
        <end position="1000"/>
    </location>
</feature>
<feature type="domain" description="C2H2-type" evidence="12">
    <location>
        <begin position="382"/>
        <end position="409"/>
    </location>
</feature>
<dbReference type="AlphaFoldDB" id="A0A7R9IMP7"/>
<keyword evidence="6" id="KW-0805">Transcription regulation</keyword>
<name>A0A7R9IMP7_9NEOP</name>
<evidence type="ECO:0000256" key="5">
    <source>
        <dbReference type="ARBA" id="ARBA00022833"/>
    </source>
</evidence>
<feature type="compositionally biased region" description="Low complexity" evidence="11">
    <location>
        <begin position="709"/>
        <end position="719"/>
    </location>
</feature>
<dbReference type="Gene3D" id="3.30.160.60">
    <property type="entry name" value="Classic Zinc Finger"/>
    <property type="match status" value="15"/>
</dbReference>
<sequence length="1206" mass="135981">MNVHSAGNQTPVLPASVAARSNVLLLQETRLPMMRRSRLSQMEDSLDSQLPVKNEFAEDFMYVEPDLGPFINVKEERAEHNNYPLHWPHGLRRYSHSRLDCREQEDRGLIPDESEESLSEPTERGEDENRAGISEEALFLTDEKLRKLCLEDIIKHNHLLTGSEATNLWKIRASLQKKMKKLEAKRNIVDKETTFEQNNKRKLRKSVKAMKVRLKVKDREVKKRSQDVSTKDLFNCVHCNDTFDTSFELRGHLRTHAPAKCFPCPECDLSFTLKKSLKDHSLVHADKYVFNCVTCQKPFSNKQTLRRHSYIHLDVKPFKCSDCALCDKSFSRKFTLDQHMLTNHSGKEREKKFVCSLCGASFLTKSGLQDHTNITHSDVRPFGCPICGQAFKWKYYLKTHQRIHVGERRFTCPVCSKGFFRSGDLNEHQVVHIEDRPRPHECALCGKTFTSKHLLRKHSIIHTGIRPYKCDICSKDFIWCTSLRKHRAVHGEQGLNGVAYIISPESNPLRFRCDPDVWQWSSPNKMEPAPYAGIVPVTDINSDLFPAEIEIKENIFERHNDLPPGSPIGCKCCKAACESVFCWSEHCDNCRATKEMFVVIKDLSYAGGDYDWSTVNLCLVGADNDTSTVNTGSANLEDELTTINIGSAKLDDKLLTLNLGLVHVDENWSRGQRKESNMIKKPVKSMFKQNHQAELNKFTEAVKKRGRPPKTSSLKPLSKNSSPKFPIYIDLTNSAGEHSESSNSKESVNSFRTNEPLDRLDQETNELMQNDWEVSSSSDYSSEVSGLIYSNSDDKRCKYCGVIIPQLEELAIHLTQHYKEKPFSCNVCGAIFKLKTQLTVHTFTHTKETIFTCDICKSGFYAKSHLRCHMLTHTGERPYECPTCGARFNQSSHLKRHVHVHDSNRPKKRKPMAKKYFCEKCDAKFTTVASCKLHMLYTHERLVKYSCSHCSAEFYHKANLNAHLRTHTGERPFCCTVCDASFKQGSHLLRHSWIHSGKKPYPCSFCNMSFRQKFSLKCHTYTHTGEKPYECPVCGKKFRSPVSSSTGPFAGGTRLQGAMTPIPRLRFNTCKRGSLGGQEWEKTTNDLAPVAQVQSPGANDLAPVAQVQSPAANDIAPVTQVQSPGANDIALVTQVQSPGANDIAPVTQVQSPGANNIAPVAQVQSPGANDIAPVAQVQSPGANYLAPVAQSSLVESLFFANVQGNG</sequence>
<feature type="region of interest" description="Disordered" evidence="11">
    <location>
        <begin position="105"/>
        <end position="130"/>
    </location>
</feature>
<dbReference type="FunFam" id="3.30.160.60:FF:000671">
    <property type="entry name" value="Zinc finger protein 26"/>
    <property type="match status" value="1"/>
</dbReference>
<keyword evidence="4 10" id="KW-0863">Zinc-finger</keyword>
<feature type="domain" description="C2H2-type" evidence="12">
    <location>
        <begin position="440"/>
        <end position="467"/>
    </location>
</feature>
<dbReference type="FunFam" id="3.30.160.60:FF:000646">
    <property type="entry name" value="Myeloid zinc finger 1"/>
    <property type="match status" value="1"/>
</dbReference>
<dbReference type="InterPro" id="IPR036236">
    <property type="entry name" value="Znf_C2H2_sf"/>
</dbReference>
<feature type="region of interest" description="Disordered" evidence="11">
    <location>
        <begin position="699"/>
        <end position="719"/>
    </location>
</feature>
<dbReference type="InterPro" id="IPR013087">
    <property type="entry name" value="Znf_C2H2_type"/>
</dbReference>
<keyword evidence="2" id="KW-0479">Metal-binding</keyword>
<keyword evidence="9" id="KW-0539">Nucleus</keyword>
<evidence type="ECO:0000256" key="9">
    <source>
        <dbReference type="ARBA" id="ARBA00023242"/>
    </source>
</evidence>
<dbReference type="PROSITE" id="PS00028">
    <property type="entry name" value="ZINC_FINGER_C2H2_1"/>
    <property type="match status" value="16"/>
</dbReference>
<feature type="domain" description="C2H2-type" evidence="12">
    <location>
        <begin position="410"/>
        <end position="437"/>
    </location>
</feature>
<keyword evidence="7" id="KW-0238">DNA-binding</keyword>
<dbReference type="GO" id="GO:0000978">
    <property type="term" value="F:RNA polymerase II cis-regulatory region sequence-specific DNA binding"/>
    <property type="evidence" value="ECO:0007669"/>
    <property type="project" value="TreeGrafter"/>
</dbReference>
<dbReference type="SUPFAM" id="SSF57667">
    <property type="entry name" value="beta-beta-alpha zinc fingers"/>
    <property type="match status" value="10"/>
</dbReference>
<evidence type="ECO:0000259" key="12">
    <source>
        <dbReference type="PROSITE" id="PS50157"/>
    </source>
</evidence>
<keyword evidence="5" id="KW-0862">Zinc</keyword>
<evidence type="ECO:0000256" key="4">
    <source>
        <dbReference type="ARBA" id="ARBA00022771"/>
    </source>
</evidence>
<dbReference type="EMBL" id="OE004419">
    <property type="protein sequence ID" value="CAD7461154.1"/>
    <property type="molecule type" value="Genomic_DNA"/>
</dbReference>
<keyword evidence="3" id="KW-0677">Repeat</keyword>
<protein>
    <recommendedName>
        <fullName evidence="12">C2H2-type domain-containing protein</fullName>
    </recommendedName>
</protein>
<evidence type="ECO:0000256" key="11">
    <source>
        <dbReference type="SAM" id="MobiDB-lite"/>
    </source>
</evidence>
<feature type="domain" description="C2H2-type" evidence="12">
    <location>
        <begin position="318"/>
        <end position="349"/>
    </location>
</feature>
<dbReference type="PANTHER" id="PTHR24384:SF192">
    <property type="entry name" value="ZINC FINGER AND BTB DOMAIN-CONTAINING PROTEIN 47"/>
    <property type="match status" value="1"/>
</dbReference>
<dbReference type="FunFam" id="3.30.160.60:FF:001289">
    <property type="entry name" value="Zinc finger protein 574"/>
    <property type="match status" value="1"/>
</dbReference>
<feature type="domain" description="C2H2-type" evidence="12">
    <location>
        <begin position="795"/>
        <end position="822"/>
    </location>
</feature>
<feature type="compositionally biased region" description="Low complexity" evidence="11">
    <location>
        <begin position="741"/>
        <end position="750"/>
    </location>
</feature>
<dbReference type="Pfam" id="PF00096">
    <property type="entry name" value="zf-C2H2"/>
    <property type="match status" value="8"/>
</dbReference>
<gene>
    <name evidence="13" type="ORF">TTEB3V08_LOCUS9067</name>
</gene>
<evidence type="ECO:0000256" key="7">
    <source>
        <dbReference type="ARBA" id="ARBA00023125"/>
    </source>
</evidence>
<comment type="subcellular location">
    <subcellularLocation>
        <location evidence="1">Nucleus</location>
    </subcellularLocation>
</comment>
<evidence type="ECO:0000256" key="1">
    <source>
        <dbReference type="ARBA" id="ARBA00004123"/>
    </source>
</evidence>
<feature type="domain" description="C2H2-type" evidence="12">
    <location>
        <begin position="290"/>
        <end position="317"/>
    </location>
</feature>
<feature type="domain" description="C2H2-type" evidence="12">
    <location>
        <begin position="879"/>
        <end position="906"/>
    </location>
</feature>
<dbReference type="InterPro" id="IPR050752">
    <property type="entry name" value="C2H2-ZF_domain"/>
</dbReference>
<accession>A0A7R9IMP7</accession>
<feature type="domain" description="C2H2-type" evidence="12">
    <location>
        <begin position="823"/>
        <end position="850"/>
    </location>
</feature>
<evidence type="ECO:0000256" key="10">
    <source>
        <dbReference type="PROSITE-ProRule" id="PRU00042"/>
    </source>
</evidence>
<feature type="domain" description="C2H2-type" evidence="12">
    <location>
        <begin position="468"/>
        <end position="490"/>
    </location>
</feature>
<feature type="domain" description="C2H2-type" evidence="12">
    <location>
        <begin position="851"/>
        <end position="878"/>
    </location>
</feature>
<evidence type="ECO:0000256" key="8">
    <source>
        <dbReference type="ARBA" id="ARBA00023163"/>
    </source>
</evidence>
<reference evidence="13" key="1">
    <citation type="submission" date="2020-11" db="EMBL/GenBank/DDBJ databases">
        <authorList>
            <person name="Tran Van P."/>
        </authorList>
    </citation>
    <scope>NUCLEOTIDE SEQUENCE</scope>
</reference>
<dbReference type="FunFam" id="3.30.160.60:FF:000624">
    <property type="entry name" value="zinc finger protein 697"/>
    <property type="match status" value="1"/>
</dbReference>
<evidence type="ECO:0000256" key="3">
    <source>
        <dbReference type="ARBA" id="ARBA00022737"/>
    </source>
</evidence>
<feature type="domain" description="C2H2-type" evidence="12">
    <location>
        <begin position="234"/>
        <end position="261"/>
    </location>
</feature>
<dbReference type="PROSITE" id="PS50157">
    <property type="entry name" value="ZINC_FINGER_C2H2_2"/>
    <property type="match status" value="16"/>
</dbReference>
<feature type="compositionally biased region" description="Basic and acidic residues" evidence="11">
    <location>
        <begin position="121"/>
        <end position="130"/>
    </location>
</feature>
<feature type="domain" description="C2H2-type" evidence="12">
    <location>
        <begin position="353"/>
        <end position="381"/>
    </location>
</feature>
<evidence type="ECO:0000313" key="13">
    <source>
        <dbReference type="EMBL" id="CAD7461154.1"/>
    </source>
</evidence>
<dbReference type="GO" id="GO:0000981">
    <property type="term" value="F:DNA-binding transcription factor activity, RNA polymerase II-specific"/>
    <property type="evidence" value="ECO:0007669"/>
    <property type="project" value="TreeGrafter"/>
</dbReference>
<feature type="domain" description="C2H2-type" evidence="12">
    <location>
        <begin position="945"/>
        <end position="972"/>
    </location>
</feature>
<dbReference type="FunFam" id="3.30.160.60:FF:000557">
    <property type="entry name" value="zinc finger and SCAN domain-containing protein 29"/>
    <property type="match status" value="1"/>
</dbReference>
<dbReference type="GO" id="GO:0005634">
    <property type="term" value="C:nucleus"/>
    <property type="evidence" value="ECO:0007669"/>
    <property type="project" value="UniProtKB-SubCell"/>
</dbReference>
<feature type="region of interest" description="Disordered" evidence="11">
    <location>
        <begin position="734"/>
        <end position="755"/>
    </location>
</feature>
<dbReference type="PANTHER" id="PTHR24384">
    <property type="entry name" value="FINGER PUTATIVE TRANSCRIPTION FACTOR FAMILY-RELATED"/>
    <property type="match status" value="1"/>
</dbReference>
<proteinExistence type="predicted"/>